<reference evidence="1 2" key="1">
    <citation type="submission" date="2017-08" db="EMBL/GenBank/DDBJ databases">
        <title>Mechanisms for carbon and nitrogen cycling indicate functional differentiation within the Candidate Phyla Radiation.</title>
        <authorList>
            <person name="Danczak R.E."/>
            <person name="Johnston M.D."/>
            <person name="Kenah C."/>
            <person name="Slattery M."/>
            <person name="Wrighton K.C."/>
            <person name="Wilkins M.J."/>
        </authorList>
    </citation>
    <scope>NUCLEOTIDE SEQUENCE [LARGE SCALE GENOMIC DNA]</scope>
    <source>
        <strain evidence="1">Gr01-1014_85</strain>
    </source>
</reference>
<sequence length="151" mass="17128">MDNTITFEWNNTPSVNDQMNLAYTFNMLTQIQIADGEGKIVPLLKVYTAFKGIGEPIDDYDINEEREQGQELVIKLEAVPETPDIEPFGYYFNTVGMCYAYYGGDGEPWEAGIRAVLKHIKARVSVDHDQTRINAILKAIDTRMSDQDNDN</sequence>
<proteinExistence type="predicted"/>
<dbReference type="AlphaFoldDB" id="A0A554JD86"/>
<evidence type="ECO:0000313" key="1">
    <source>
        <dbReference type="EMBL" id="TSC66230.1"/>
    </source>
</evidence>
<gene>
    <name evidence="1" type="ORF">CEO22_152</name>
</gene>
<dbReference type="Proteomes" id="UP000316253">
    <property type="component" value="Unassembled WGS sequence"/>
</dbReference>
<dbReference type="EMBL" id="VMFD01000011">
    <property type="protein sequence ID" value="TSC66230.1"/>
    <property type="molecule type" value="Genomic_DNA"/>
</dbReference>
<organism evidence="1 2">
    <name type="scientific">Candidatus Berkelbacteria bacterium Gr01-1014_85</name>
    <dbReference type="NCBI Taxonomy" id="2017150"/>
    <lineage>
        <taxon>Bacteria</taxon>
        <taxon>Candidatus Berkelbacteria</taxon>
    </lineage>
</organism>
<comment type="caution">
    <text evidence="1">The sequence shown here is derived from an EMBL/GenBank/DDBJ whole genome shotgun (WGS) entry which is preliminary data.</text>
</comment>
<accession>A0A554JD86</accession>
<evidence type="ECO:0000313" key="2">
    <source>
        <dbReference type="Proteomes" id="UP000316253"/>
    </source>
</evidence>
<name>A0A554JD86_9BACT</name>
<protein>
    <submittedName>
        <fullName evidence="1">Uncharacterized protein</fullName>
    </submittedName>
</protein>